<gene>
    <name evidence="2" type="ORF">SCUCBS95973_001535</name>
</gene>
<accession>A0ABP0AZJ2</accession>
<dbReference type="Gene3D" id="3.20.20.140">
    <property type="entry name" value="Metal-dependent hydrolases"/>
    <property type="match status" value="1"/>
</dbReference>
<reference evidence="2 3" key="1">
    <citation type="submission" date="2024-01" db="EMBL/GenBank/DDBJ databases">
        <authorList>
            <person name="Allen C."/>
            <person name="Tagirdzhanova G."/>
        </authorList>
    </citation>
    <scope>NUCLEOTIDE SEQUENCE [LARGE SCALE GENOMIC DNA]</scope>
</reference>
<dbReference type="Pfam" id="PF04909">
    <property type="entry name" value="Amidohydro_2"/>
    <property type="match status" value="1"/>
</dbReference>
<dbReference type="InterPro" id="IPR052358">
    <property type="entry name" value="Aro_Compnd_Degr_Hydrolases"/>
</dbReference>
<protein>
    <recommendedName>
        <fullName evidence="1">Amidohydrolase-related domain-containing protein</fullName>
    </recommendedName>
</protein>
<dbReference type="Proteomes" id="UP001642405">
    <property type="component" value="Unassembled WGS sequence"/>
</dbReference>
<dbReference type="EMBL" id="CAWUHB010000005">
    <property type="protein sequence ID" value="CAK7212649.1"/>
    <property type="molecule type" value="Genomic_DNA"/>
</dbReference>
<dbReference type="PANTHER" id="PTHR35563:SF2">
    <property type="entry name" value="BARREL METAL-DEPENDENT HYDROLASE, PUTATIVE (AFU_ORTHOLOGUE AFUA_1G16240)-RELATED"/>
    <property type="match status" value="1"/>
</dbReference>
<dbReference type="SUPFAM" id="SSF51556">
    <property type="entry name" value="Metallo-dependent hydrolases"/>
    <property type="match status" value="1"/>
</dbReference>
<proteinExistence type="predicted"/>
<keyword evidence="3" id="KW-1185">Reference proteome</keyword>
<evidence type="ECO:0000313" key="2">
    <source>
        <dbReference type="EMBL" id="CAK7212649.1"/>
    </source>
</evidence>
<name>A0ABP0AZJ2_9PEZI</name>
<comment type="caution">
    <text evidence="2">The sequence shown here is derived from an EMBL/GenBank/DDBJ whole genome shotgun (WGS) entry which is preliminary data.</text>
</comment>
<dbReference type="InterPro" id="IPR032466">
    <property type="entry name" value="Metal_Hydrolase"/>
</dbReference>
<sequence>MTVPQQGPKRSTLRRLQRSLLHLVRQCLLSLKRYTPFLQWSAVPAASTTYTAADIIRARSGVRVRMPRGAWDSHMHVFDTDRYPMPPESLYTPPPSLTEDAMAFEATLSIAHIVLVQPSCYGNDNSCMLNALRQLGPRRARAVIAFDPATTSAAQLQAFHALGVRGVRINLQSVGKTLDAATLRATLQAYADAVRPLGWVVQVYVPLPLVVLLEDIVPDLDVRVCIDHMGHPDLATTSEASAAYRASHNPYDLEGFASLITLLKAGSTYVKMSGAYRFFSPKEQRPTPDAYEEVRPIAEEILRVAGKHRVVFASDWPHTRYDNLDITSWAEKTMEWCGDAALIEAVFRDTARDLWGVDEDDE</sequence>
<evidence type="ECO:0000259" key="1">
    <source>
        <dbReference type="Pfam" id="PF04909"/>
    </source>
</evidence>
<organism evidence="2 3">
    <name type="scientific">Sporothrix curviconia</name>
    <dbReference type="NCBI Taxonomy" id="1260050"/>
    <lineage>
        <taxon>Eukaryota</taxon>
        <taxon>Fungi</taxon>
        <taxon>Dikarya</taxon>
        <taxon>Ascomycota</taxon>
        <taxon>Pezizomycotina</taxon>
        <taxon>Sordariomycetes</taxon>
        <taxon>Sordariomycetidae</taxon>
        <taxon>Ophiostomatales</taxon>
        <taxon>Ophiostomataceae</taxon>
        <taxon>Sporothrix</taxon>
    </lineage>
</organism>
<feature type="domain" description="Amidohydrolase-related" evidence="1">
    <location>
        <begin position="71"/>
        <end position="356"/>
    </location>
</feature>
<evidence type="ECO:0000313" key="3">
    <source>
        <dbReference type="Proteomes" id="UP001642405"/>
    </source>
</evidence>
<dbReference type="PANTHER" id="PTHR35563">
    <property type="entry name" value="BARREL METAL-DEPENDENT HYDROLASE, PUTATIVE (AFU_ORTHOLOGUE AFUA_1G16240)-RELATED"/>
    <property type="match status" value="1"/>
</dbReference>
<dbReference type="InterPro" id="IPR006680">
    <property type="entry name" value="Amidohydro-rel"/>
</dbReference>